<evidence type="ECO:0000256" key="3">
    <source>
        <dbReference type="ARBA" id="ARBA00022801"/>
    </source>
</evidence>
<organism evidence="15 16">
    <name type="scientific">Candidatus Paenalcaligenes intestinipullorum</name>
    <dbReference type="NCBI Taxonomy" id="2838718"/>
    <lineage>
        <taxon>Bacteria</taxon>
        <taxon>Pseudomonadati</taxon>
        <taxon>Pseudomonadota</taxon>
        <taxon>Betaproteobacteria</taxon>
        <taxon>Burkholderiales</taxon>
        <taxon>Alcaligenaceae</taxon>
        <taxon>Paenalcaligenes</taxon>
    </lineage>
</organism>
<evidence type="ECO:0000313" key="16">
    <source>
        <dbReference type="Proteomes" id="UP000823889"/>
    </source>
</evidence>
<accession>A0A9D2RJ18</accession>
<evidence type="ECO:0000313" key="15">
    <source>
        <dbReference type="EMBL" id="HJD44291.1"/>
    </source>
</evidence>
<dbReference type="PROSITE" id="PS51198">
    <property type="entry name" value="UVRD_HELICASE_ATP_BIND"/>
    <property type="match status" value="1"/>
</dbReference>
<dbReference type="Gene3D" id="1.10.486.10">
    <property type="entry name" value="PCRA, domain 4"/>
    <property type="match status" value="1"/>
</dbReference>
<keyword evidence="3 12" id="KW-0378">Hydrolase</keyword>
<comment type="similarity">
    <text evidence="1">Belongs to the helicase family. UvrD subfamily.</text>
</comment>
<dbReference type="SUPFAM" id="SSF52540">
    <property type="entry name" value="P-loop containing nucleoside triphosphate hydrolases"/>
    <property type="match status" value="1"/>
</dbReference>
<dbReference type="GO" id="GO:0003677">
    <property type="term" value="F:DNA binding"/>
    <property type="evidence" value="ECO:0007669"/>
    <property type="project" value="UniProtKB-KW"/>
</dbReference>
<dbReference type="InterPro" id="IPR014016">
    <property type="entry name" value="UvrD-like_ATP-bd"/>
</dbReference>
<evidence type="ECO:0000256" key="12">
    <source>
        <dbReference type="PROSITE-ProRule" id="PRU00560"/>
    </source>
</evidence>
<dbReference type="InterPro" id="IPR014017">
    <property type="entry name" value="DNA_helicase_UvrD-like_C"/>
</dbReference>
<reference evidence="15" key="2">
    <citation type="submission" date="2021-04" db="EMBL/GenBank/DDBJ databases">
        <authorList>
            <person name="Gilroy R."/>
        </authorList>
    </citation>
    <scope>NUCLEOTIDE SEQUENCE</scope>
    <source>
        <strain evidence="15">9264</strain>
    </source>
</reference>
<keyword evidence="6" id="KW-0238">DNA-binding</keyword>
<evidence type="ECO:0000259" key="13">
    <source>
        <dbReference type="PROSITE" id="PS51198"/>
    </source>
</evidence>
<feature type="binding site" evidence="12">
    <location>
        <begin position="42"/>
        <end position="49"/>
    </location>
    <ligand>
        <name>ATP</name>
        <dbReference type="ChEBI" id="CHEBI:30616"/>
    </ligand>
</feature>
<dbReference type="GO" id="GO:0005524">
    <property type="term" value="F:ATP binding"/>
    <property type="evidence" value="ECO:0007669"/>
    <property type="project" value="UniProtKB-UniRule"/>
</dbReference>
<comment type="caution">
    <text evidence="15">The sequence shown here is derived from an EMBL/GenBank/DDBJ whole genome shotgun (WGS) entry which is preliminary data.</text>
</comment>
<gene>
    <name evidence="15" type="ORF">H9906_04580</name>
</gene>
<evidence type="ECO:0000256" key="5">
    <source>
        <dbReference type="ARBA" id="ARBA00022840"/>
    </source>
</evidence>
<keyword evidence="5 12" id="KW-0067">ATP-binding</keyword>
<evidence type="ECO:0000256" key="10">
    <source>
        <dbReference type="ARBA" id="ARBA00034923"/>
    </source>
</evidence>
<feature type="domain" description="UvrD-like helicase C-terminal" evidence="14">
    <location>
        <begin position="313"/>
        <end position="586"/>
    </location>
</feature>
<name>A0A9D2RJ18_9BURK</name>
<dbReference type="Gene3D" id="1.10.10.160">
    <property type="match status" value="1"/>
</dbReference>
<dbReference type="InterPro" id="IPR000212">
    <property type="entry name" value="DNA_helicase_UvrD/REP"/>
</dbReference>
<dbReference type="Pfam" id="PF18974">
    <property type="entry name" value="DUF5710"/>
    <property type="match status" value="1"/>
</dbReference>
<reference evidence="15" key="1">
    <citation type="journal article" date="2021" name="PeerJ">
        <title>Extensive microbial diversity within the chicken gut microbiome revealed by metagenomics and culture.</title>
        <authorList>
            <person name="Gilroy R."/>
            <person name="Ravi A."/>
            <person name="Getino M."/>
            <person name="Pursley I."/>
            <person name="Horton D.L."/>
            <person name="Alikhan N.F."/>
            <person name="Baker D."/>
            <person name="Gharbi K."/>
            <person name="Hall N."/>
            <person name="Watson M."/>
            <person name="Adriaenssens E.M."/>
            <person name="Foster-Nyarko E."/>
            <person name="Jarju S."/>
            <person name="Secka A."/>
            <person name="Antonio M."/>
            <person name="Oren A."/>
            <person name="Chaudhuri R.R."/>
            <person name="La Ragione R."/>
            <person name="Hildebrand F."/>
            <person name="Pallen M.J."/>
        </authorList>
    </citation>
    <scope>NUCLEOTIDE SEQUENCE</scope>
    <source>
        <strain evidence="15">9264</strain>
    </source>
</reference>
<sequence length="736" mass="82199">MAMMPLGQPHNAQPRFVPRGLRPTAEQLDIQLSQHKISLIHANAGAAKTTSLALRLAEALARGMSPRSILVLTFTPEAAEVMRQRVLELGVAASLVAQLHITHVEAWAHQVLRQLDEAVVPQAEVATLQQVMREAMARVSEQYGTTYDGLEIVSHAAALGELLLEQQKLKARMALHDEGADGDWEERAWTAGTTLTRLLVTHHYEQLRLGTLGSDPLFRGPGDAMYDLARYLLDDPIWQSRLPRYQLVLVDELHDMNEATFQVLAALVDSNQCYMMGAGDKDQVIYSELGADDSYLLHRFQSRYGYVRAHSLTQTFRHGPHLAFAVEHFKQKIVSSAVVHRTEIKCHRYHDDADGAVRCVQLLTQSVATYPWADTAVLLRGAHLSVPLEEALWKARIPYITHGFEPYLYRREILVLLGLVALALEDLARLPTAALRASVVDALVFFAELDYPADELAQAKQSLAAQPDALAYFWEGQLLRRMTDTRAAQFKHALSLVRQHLDHPAETALAALVEALDIAAVVTRQMANAAQGHMAAQTLHSFIACAHTSELDLIAYFQFCGQRLAEFNPSHQSAGVRLELIGSAKGKEYAHVVLPYLTNRQYPFNTDHFAEEENLFYVAVTRAKYKVSLLIPQHGVSPFVERLGLELTAKRADNALALLQRRQAADQAAHQQREVRRSKLAAPFTLEREDLAVPYAERNEAKGLGARWDAVQKCWYIPKGLGSGQAEQLRGRWPLK</sequence>
<dbReference type="GO" id="GO:0016787">
    <property type="term" value="F:hydrolase activity"/>
    <property type="evidence" value="ECO:0007669"/>
    <property type="project" value="UniProtKB-UniRule"/>
</dbReference>
<dbReference type="Pfam" id="PF13361">
    <property type="entry name" value="UvrD_C"/>
    <property type="match status" value="1"/>
</dbReference>
<evidence type="ECO:0000256" key="11">
    <source>
        <dbReference type="ARBA" id="ARBA00048988"/>
    </source>
</evidence>
<dbReference type="PANTHER" id="PTHR11070:SF2">
    <property type="entry name" value="ATP-DEPENDENT DNA HELICASE SRS2"/>
    <property type="match status" value="1"/>
</dbReference>
<dbReference type="GO" id="GO:0000725">
    <property type="term" value="P:recombinational repair"/>
    <property type="evidence" value="ECO:0007669"/>
    <property type="project" value="TreeGrafter"/>
</dbReference>
<dbReference type="InterPro" id="IPR043764">
    <property type="entry name" value="DUF5710"/>
</dbReference>
<keyword evidence="4 12" id="KW-0347">Helicase</keyword>
<dbReference type="PROSITE" id="PS51217">
    <property type="entry name" value="UVRD_HELICASE_CTER"/>
    <property type="match status" value="1"/>
</dbReference>
<evidence type="ECO:0000256" key="4">
    <source>
        <dbReference type="ARBA" id="ARBA00022806"/>
    </source>
</evidence>
<keyword evidence="7" id="KW-0413">Isomerase</keyword>
<dbReference type="Proteomes" id="UP000823889">
    <property type="component" value="Unassembled WGS sequence"/>
</dbReference>
<dbReference type="AlphaFoldDB" id="A0A9D2RJ18"/>
<evidence type="ECO:0000256" key="6">
    <source>
        <dbReference type="ARBA" id="ARBA00023125"/>
    </source>
</evidence>
<evidence type="ECO:0000256" key="8">
    <source>
        <dbReference type="ARBA" id="ARBA00034617"/>
    </source>
</evidence>
<dbReference type="InterPro" id="IPR013986">
    <property type="entry name" value="DExx_box_DNA_helicase_dom_sf"/>
</dbReference>
<dbReference type="PANTHER" id="PTHR11070">
    <property type="entry name" value="UVRD / RECB / PCRA DNA HELICASE FAMILY MEMBER"/>
    <property type="match status" value="1"/>
</dbReference>
<feature type="domain" description="UvrD-like helicase ATP-binding" evidence="13">
    <location>
        <begin position="21"/>
        <end position="319"/>
    </location>
</feature>
<dbReference type="Pfam" id="PF00580">
    <property type="entry name" value="UvrD-helicase"/>
    <property type="match status" value="1"/>
</dbReference>
<dbReference type="InterPro" id="IPR027417">
    <property type="entry name" value="P-loop_NTPase"/>
</dbReference>
<protein>
    <recommendedName>
        <fullName evidence="9">DNA 3'-5' helicase</fullName>
        <ecNumber evidence="9">5.6.2.4</ecNumber>
    </recommendedName>
    <alternativeName>
        <fullName evidence="10">DNA 3'-5' helicase II</fullName>
    </alternativeName>
</protein>
<evidence type="ECO:0000256" key="7">
    <source>
        <dbReference type="ARBA" id="ARBA00023235"/>
    </source>
</evidence>
<comment type="catalytic activity">
    <reaction evidence="11">
        <text>ATP + H2O = ADP + phosphate + H(+)</text>
        <dbReference type="Rhea" id="RHEA:13065"/>
        <dbReference type="ChEBI" id="CHEBI:15377"/>
        <dbReference type="ChEBI" id="CHEBI:15378"/>
        <dbReference type="ChEBI" id="CHEBI:30616"/>
        <dbReference type="ChEBI" id="CHEBI:43474"/>
        <dbReference type="ChEBI" id="CHEBI:456216"/>
        <dbReference type="EC" id="5.6.2.4"/>
    </reaction>
</comment>
<keyword evidence="2 12" id="KW-0547">Nucleotide-binding</keyword>
<evidence type="ECO:0000256" key="9">
    <source>
        <dbReference type="ARBA" id="ARBA00034808"/>
    </source>
</evidence>
<dbReference type="GO" id="GO:0043138">
    <property type="term" value="F:3'-5' DNA helicase activity"/>
    <property type="evidence" value="ECO:0007669"/>
    <property type="project" value="UniProtKB-EC"/>
</dbReference>
<dbReference type="EC" id="5.6.2.4" evidence="9"/>
<proteinExistence type="inferred from homology"/>
<evidence type="ECO:0000256" key="2">
    <source>
        <dbReference type="ARBA" id="ARBA00022741"/>
    </source>
</evidence>
<evidence type="ECO:0000259" key="14">
    <source>
        <dbReference type="PROSITE" id="PS51217"/>
    </source>
</evidence>
<dbReference type="Gene3D" id="3.40.50.300">
    <property type="entry name" value="P-loop containing nucleotide triphosphate hydrolases"/>
    <property type="match status" value="2"/>
</dbReference>
<dbReference type="EMBL" id="DWUQ01000093">
    <property type="protein sequence ID" value="HJD44291.1"/>
    <property type="molecule type" value="Genomic_DNA"/>
</dbReference>
<comment type="catalytic activity">
    <reaction evidence="8">
        <text>Couples ATP hydrolysis with the unwinding of duplex DNA by translocating in the 3'-5' direction.</text>
        <dbReference type="EC" id="5.6.2.4"/>
    </reaction>
</comment>
<evidence type="ECO:0000256" key="1">
    <source>
        <dbReference type="ARBA" id="ARBA00009922"/>
    </source>
</evidence>